<dbReference type="InterPro" id="IPR012942">
    <property type="entry name" value="SRR1-like"/>
</dbReference>
<evidence type="ECO:0000256" key="1">
    <source>
        <dbReference type="ARBA" id="ARBA00009856"/>
    </source>
</evidence>
<feature type="region of interest" description="Disordered" evidence="2">
    <location>
        <begin position="17"/>
        <end position="42"/>
    </location>
</feature>
<proteinExistence type="inferred from homology"/>
<dbReference type="Pfam" id="PF07985">
    <property type="entry name" value="SRR1"/>
    <property type="match status" value="1"/>
</dbReference>
<comment type="similarity">
    <text evidence="1">Belongs to the SRR1 family.</text>
</comment>
<dbReference type="AlphaFoldDB" id="A0A131YRR8"/>
<protein>
    <recommendedName>
        <fullName evidence="3">SRR1-like domain-containing protein</fullName>
    </recommendedName>
</protein>
<name>A0A131YRR8_RHIAP</name>
<dbReference type="PANTHER" id="PTHR28626:SF3">
    <property type="entry name" value="SRR1-LIKE PROTEIN"/>
    <property type="match status" value="1"/>
</dbReference>
<evidence type="ECO:0000259" key="3">
    <source>
        <dbReference type="Pfam" id="PF07985"/>
    </source>
</evidence>
<organism evidence="4">
    <name type="scientific">Rhipicephalus appendiculatus</name>
    <name type="common">Brown ear tick</name>
    <dbReference type="NCBI Taxonomy" id="34631"/>
    <lineage>
        <taxon>Eukaryota</taxon>
        <taxon>Metazoa</taxon>
        <taxon>Ecdysozoa</taxon>
        <taxon>Arthropoda</taxon>
        <taxon>Chelicerata</taxon>
        <taxon>Arachnida</taxon>
        <taxon>Acari</taxon>
        <taxon>Parasitiformes</taxon>
        <taxon>Ixodida</taxon>
        <taxon>Ixodoidea</taxon>
        <taxon>Ixodidae</taxon>
        <taxon>Rhipicephalinae</taxon>
        <taxon>Rhipicephalus</taxon>
        <taxon>Rhipicephalus</taxon>
    </lineage>
</organism>
<evidence type="ECO:0000256" key="2">
    <source>
        <dbReference type="SAM" id="MobiDB-lite"/>
    </source>
</evidence>
<feature type="compositionally biased region" description="Basic and acidic residues" evidence="2">
    <location>
        <begin position="32"/>
        <end position="41"/>
    </location>
</feature>
<accession>A0A131YRR8</accession>
<sequence>MNADVMERDGFTVVKRRGKSRTAQVKQLPTAHQREGDEGPDKSAVLRRITEAEADIRSSPYFENFLNMLSKCLNVLPGDTKVRDVVCYGLGNFSACVNARYQLALLICIRRHLNPVSVEIYDPVFTEKERKVLASIGFTVLARNDEGKRAVRDGTLFYMPHCGTPLYNSVLWANWDPDSLGKVVVFGNSFDTLWTNKLDSTLRKKCGFLVNVRPAVREFAIANDFKYSDVFNDLSLHAFDATLLHADAWSSREEPMYDGEDEIILALEEKCRI</sequence>
<dbReference type="GO" id="GO:0005737">
    <property type="term" value="C:cytoplasm"/>
    <property type="evidence" value="ECO:0007669"/>
    <property type="project" value="TreeGrafter"/>
</dbReference>
<dbReference type="PANTHER" id="PTHR28626">
    <property type="entry name" value="SRR1-LIKE PROTEIN"/>
    <property type="match status" value="1"/>
</dbReference>
<feature type="domain" description="SRR1-like" evidence="3">
    <location>
        <begin position="77"/>
        <end position="237"/>
    </location>
</feature>
<dbReference type="EMBL" id="GEDV01006603">
    <property type="protein sequence ID" value="JAP81954.1"/>
    <property type="molecule type" value="Transcribed_RNA"/>
</dbReference>
<evidence type="ECO:0000313" key="4">
    <source>
        <dbReference type="EMBL" id="JAP81954.1"/>
    </source>
</evidence>
<reference evidence="4" key="1">
    <citation type="journal article" date="2016" name="Ticks Tick Borne Dis.">
        <title>De novo assembly and annotation of the salivary gland transcriptome of Rhipicephalus appendiculatus male and female ticks during blood feeding.</title>
        <authorList>
            <person name="de Castro M.H."/>
            <person name="de Klerk D."/>
            <person name="Pienaar R."/>
            <person name="Latif A.A."/>
            <person name="Rees D.J."/>
            <person name="Mans B.J."/>
        </authorList>
    </citation>
    <scope>NUCLEOTIDE SEQUENCE</scope>
    <source>
        <tissue evidence="4">Salivary glands</tissue>
    </source>
</reference>
<dbReference type="InterPro" id="IPR040044">
    <property type="entry name" value="SRR1L"/>
</dbReference>
<dbReference type="GO" id="GO:0005634">
    <property type="term" value="C:nucleus"/>
    <property type="evidence" value="ECO:0007669"/>
    <property type="project" value="TreeGrafter"/>
</dbReference>